<keyword evidence="4" id="KW-1185">Reference proteome</keyword>
<dbReference type="Proteomes" id="UP000245207">
    <property type="component" value="Unassembled WGS sequence"/>
</dbReference>
<dbReference type="InterPro" id="IPR029480">
    <property type="entry name" value="Transpos_assoc"/>
</dbReference>
<evidence type="ECO:0000313" key="3">
    <source>
        <dbReference type="EMBL" id="PWA52101.1"/>
    </source>
</evidence>
<feature type="region of interest" description="Disordered" evidence="1">
    <location>
        <begin position="580"/>
        <end position="606"/>
    </location>
</feature>
<dbReference type="EMBL" id="PKPP01007914">
    <property type="protein sequence ID" value="PWA52101.1"/>
    <property type="molecule type" value="Genomic_DNA"/>
</dbReference>
<feature type="domain" description="Transposase-associated" evidence="2">
    <location>
        <begin position="5"/>
        <end position="79"/>
    </location>
</feature>
<comment type="caution">
    <text evidence="3">The sequence shown here is derived from an EMBL/GenBank/DDBJ whole genome shotgun (WGS) entry which is preliminary data.</text>
</comment>
<name>A0A2U1LSX8_ARTAN</name>
<protein>
    <recommendedName>
        <fullName evidence="2">Transposase-associated domain-containing protein</fullName>
    </recommendedName>
</protein>
<dbReference type="OrthoDB" id="1607582at2759"/>
<feature type="compositionally biased region" description="Acidic residues" evidence="1">
    <location>
        <begin position="592"/>
        <end position="606"/>
    </location>
</feature>
<gene>
    <name evidence="3" type="ORF">CTI12_AA457740</name>
</gene>
<evidence type="ECO:0000313" key="4">
    <source>
        <dbReference type="Proteomes" id="UP000245207"/>
    </source>
</evidence>
<accession>A0A2U1LSX8</accession>
<dbReference type="AlphaFoldDB" id="A0A2U1LSX8"/>
<dbReference type="PANTHER" id="PTHR48258">
    <property type="entry name" value="DUF4218 DOMAIN-CONTAINING PROTEIN-RELATED"/>
    <property type="match status" value="1"/>
</dbReference>
<sequence length="606" mass="69716">MLIDKDWTREDLNHNTDEFKLGLNAFIERCKEHVNGRGLCCCPCRTCDNMTKHTLTDIKRHIHNNGFSKYYDVWEYHGESKIIAPPPVVDDTNDMINVLRDIHRNDDGPPPTCEMEVFRSVCEPKSAGVEKKLDKEVRKELEWYVLDNSHEIDKYKTECRIAMSDNDLATKFSPWFCDKISTLRSKNPSECSLELLALARGPSNYATYYTSCIVNGVKFVVHSRDERLTTQCSGVSTPGADDETMYYVYLQEMISGGINNEKARKRARDGEMKKKYNDGGKKKLSIKFDVVDLNTVKPVGKNNRHFTGLIDNEIERVVPFCFESWDDVPDKYKTTLWPTLKHYFDMEEHLTGPNATEIEAGIKASFQARYKGRKHNFHGREFVGRDGYKEPIKIRNFPPENMKLDDWHKYCDMVTSEKWLKRSNSNKTNREKQVYSSNHGTKSYAQSRFEEYDKATDTYPDLVEQLKKKHTKGGKWNSPVAEEQYNEMIATKEAQEGQEEPCLTDKEIVTQVLGESRSFFPGRGRRLPRRSSSWCSSSSVHSHASGPPVSREAWARAFAASQDQLSGLYQQLIAANIPVTQPAPLDPHQFEVDEVFDDREDAPEDE</sequence>
<proteinExistence type="predicted"/>
<evidence type="ECO:0000259" key="2">
    <source>
        <dbReference type="Pfam" id="PF13963"/>
    </source>
</evidence>
<reference evidence="3 4" key="1">
    <citation type="journal article" date="2018" name="Mol. Plant">
        <title>The genome of Artemisia annua provides insight into the evolution of Asteraceae family and artemisinin biosynthesis.</title>
        <authorList>
            <person name="Shen Q."/>
            <person name="Zhang L."/>
            <person name="Liao Z."/>
            <person name="Wang S."/>
            <person name="Yan T."/>
            <person name="Shi P."/>
            <person name="Liu M."/>
            <person name="Fu X."/>
            <person name="Pan Q."/>
            <person name="Wang Y."/>
            <person name="Lv Z."/>
            <person name="Lu X."/>
            <person name="Zhang F."/>
            <person name="Jiang W."/>
            <person name="Ma Y."/>
            <person name="Chen M."/>
            <person name="Hao X."/>
            <person name="Li L."/>
            <person name="Tang Y."/>
            <person name="Lv G."/>
            <person name="Zhou Y."/>
            <person name="Sun X."/>
            <person name="Brodelius P.E."/>
            <person name="Rose J.K.C."/>
            <person name="Tang K."/>
        </authorList>
    </citation>
    <scope>NUCLEOTIDE SEQUENCE [LARGE SCALE GENOMIC DNA]</scope>
    <source>
        <strain evidence="4">cv. Huhao1</strain>
        <tissue evidence="3">Leaf</tissue>
    </source>
</reference>
<dbReference type="Pfam" id="PF13963">
    <property type="entry name" value="Transpos_assoc"/>
    <property type="match status" value="1"/>
</dbReference>
<organism evidence="3 4">
    <name type="scientific">Artemisia annua</name>
    <name type="common">Sweet wormwood</name>
    <dbReference type="NCBI Taxonomy" id="35608"/>
    <lineage>
        <taxon>Eukaryota</taxon>
        <taxon>Viridiplantae</taxon>
        <taxon>Streptophyta</taxon>
        <taxon>Embryophyta</taxon>
        <taxon>Tracheophyta</taxon>
        <taxon>Spermatophyta</taxon>
        <taxon>Magnoliopsida</taxon>
        <taxon>eudicotyledons</taxon>
        <taxon>Gunneridae</taxon>
        <taxon>Pentapetalae</taxon>
        <taxon>asterids</taxon>
        <taxon>campanulids</taxon>
        <taxon>Asterales</taxon>
        <taxon>Asteraceae</taxon>
        <taxon>Asteroideae</taxon>
        <taxon>Anthemideae</taxon>
        <taxon>Artemisiinae</taxon>
        <taxon>Artemisia</taxon>
    </lineage>
</organism>
<evidence type="ECO:0000256" key="1">
    <source>
        <dbReference type="SAM" id="MobiDB-lite"/>
    </source>
</evidence>
<feature type="region of interest" description="Disordered" evidence="1">
    <location>
        <begin position="520"/>
        <end position="548"/>
    </location>
</feature>
<feature type="compositionally biased region" description="Low complexity" evidence="1">
    <location>
        <begin position="530"/>
        <end position="548"/>
    </location>
</feature>
<dbReference type="PANTHER" id="PTHR48258:SF14">
    <property type="entry name" value="OS02G0583300 PROTEIN"/>
    <property type="match status" value="1"/>
</dbReference>